<evidence type="ECO:0000313" key="2">
    <source>
        <dbReference type="Proteomes" id="UP000292235"/>
    </source>
</evidence>
<reference evidence="1 2" key="1">
    <citation type="submission" date="2019-02" db="EMBL/GenBank/DDBJ databases">
        <authorList>
            <person name="Khodamoradi S."/>
            <person name="Hahnke R.L."/>
            <person name="Kaempfer P."/>
            <person name="Schumann P."/>
            <person name="Rohde M."/>
            <person name="Steinert M."/>
            <person name="Luzhetskyy A."/>
            <person name="Wink J."/>
            <person name="Ruckert C."/>
        </authorList>
    </citation>
    <scope>NUCLEOTIDE SEQUENCE [LARGE SCALE GENOMIC DNA]</scope>
    <source>
        <strain evidence="1 2">M2</strain>
    </source>
</reference>
<organism evidence="1 2">
    <name type="scientific">Streptomonospora litoralis</name>
    <dbReference type="NCBI Taxonomy" id="2498135"/>
    <lineage>
        <taxon>Bacteria</taxon>
        <taxon>Bacillati</taxon>
        <taxon>Actinomycetota</taxon>
        <taxon>Actinomycetes</taxon>
        <taxon>Streptosporangiales</taxon>
        <taxon>Nocardiopsidaceae</taxon>
        <taxon>Streptomonospora</taxon>
    </lineage>
</organism>
<dbReference type="EMBL" id="CP036455">
    <property type="protein sequence ID" value="QBI56158.1"/>
    <property type="molecule type" value="Genomic_DNA"/>
</dbReference>
<proteinExistence type="predicted"/>
<dbReference type="AlphaFoldDB" id="A0A4P6Q5X9"/>
<protein>
    <submittedName>
        <fullName evidence="1">Uncharacterized protein</fullName>
    </submittedName>
</protein>
<name>A0A4P6Q5X9_9ACTN</name>
<dbReference type="Proteomes" id="UP000292235">
    <property type="component" value="Chromosome"/>
</dbReference>
<gene>
    <name evidence="1" type="ORF">EKD16_22025</name>
</gene>
<dbReference type="OrthoDB" id="3577809at2"/>
<dbReference type="KEGG" id="strr:EKD16_22025"/>
<evidence type="ECO:0000313" key="1">
    <source>
        <dbReference type="EMBL" id="QBI56158.1"/>
    </source>
</evidence>
<keyword evidence="2" id="KW-1185">Reference proteome</keyword>
<dbReference type="RefSeq" id="WP_131100846.1">
    <property type="nucleotide sequence ID" value="NZ_CP036455.1"/>
</dbReference>
<sequence length="65" mass="6695">MELRRIGGTCEDDNCPTLYATDRGTVVVQGYAVSDAHALAELGLPAGEAAVEVPAELLTSFDAGS</sequence>
<accession>A0A4P6Q5X9</accession>